<dbReference type="InterPro" id="IPR025202">
    <property type="entry name" value="PLD-like_dom"/>
</dbReference>
<dbReference type="Gene3D" id="3.30.870.10">
    <property type="entry name" value="Endonuclease Chain A"/>
    <property type="match status" value="2"/>
</dbReference>
<dbReference type="InterPro" id="IPR001736">
    <property type="entry name" value="PLipase_D/transphosphatidylase"/>
</dbReference>
<dbReference type="KEGG" id="scyp:JYB88_11375"/>
<dbReference type="GO" id="GO:0030572">
    <property type="term" value="F:phosphatidyltransferase activity"/>
    <property type="evidence" value="ECO:0007669"/>
    <property type="project" value="UniProtKB-ARBA"/>
</dbReference>
<evidence type="ECO:0000313" key="2">
    <source>
        <dbReference type="EMBL" id="QSX28870.1"/>
    </source>
</evidence>
<keyword evidence="3" id="KW-1185">Reference proteome</keyword>
<dbReference type="CDD" id="cd09113">
    <property type="entry name" value="PLDc_ymdC_like_2"/>
    <property type="match status" value="1"/>
</dbReference>
<gene>
    <name evidence="2" type="ORF">JYB88_11375</name>
</gene>
<dbReference type="PANTHER" id="PTHR21248">
    <property type="entry name" value="CARDIOLIPIN SYNTHASE"/>
    <property type="match status" value="1"/>
</dbReference>
<feature type="domain" description="PLD phosphodiesterase" evidence="1">
    <location>
        <begin position="406"/>
        <end position="433"/>
    </location>
</feature>
<protein>
    <submittedName>
        <fullName evidence="2">Phospholipase D family protein</fullName>
    </submittedName>
</protein>
<accession>A0A974XI88</accession>
<dbReference type="AlphaFoldDB" id="A0A974XI88"/>
<dbReference type="SMART" id="SM00155">
    <property type="entry name" value="PLDc"/>
    <property type="match status" value="2"/>
</dbReference>
<name>A0A974XI88_9GAMM</name>
<evidence type="ECO:0000313" key="3">
    <source>
        <dbReference type="Proteomes" id="UP000663281"/>
    </source>
</evidence>
<dbReference type="SUPFAM" id="SSF56024">
    <property type="entry name" value="Phospholipase D/nuclease"/>
    <property type="match status" value="2"/>
</dbReference>
<organism evidence="2 3">
    <name type="scientific">Shewanella cyperi</name>
    <dbReference type="NCBI Taxonomy" id="2814292"/>
    <lineage>
        <taxon>Bacteria</taxon>
        <taxon>Pseudomonadati</taxon>
        <taxon>Pseudomonadota</taxon>
        <taxon>Gammaproteobacteria</taxon>
        <taxon>Alteromonadales</taxon>
        <taxon>Shewanellaceae</taxon>
        <taxon>Shewanella</taxon>
    </lineage>
</organism>
<dbReference type="CDD" id="cd09111">
    <property type="entry name" value="PLDc_ymdC_like_1"/>
    <property type="match status" value="1"/>
</dbReference>
<reference evidence="2 3" key="1">
    <citation type="submission" date="2021-03" db="EMBL/GenBank/DDBJ databases">
        <title>Novel species identification of genus Shewanella.</title>
        <authorList>
            <person name="Liu G."/>
            <person name="Zhang Q."/>
        </authorList>
    </citation>
    <scope>NUCLEOTIDE SEQUENCE [LARGE SCALE GENOMIC DNA]</scope>
    <source>
        <strain evidence="2 3">FJAT-53726</strain>
    </source>
</reference>
<dbReference type="Proteomes" id="UP000663281">
    <property type="component" value="Chromosome"/>
</dbReference>
<feature type="domain" description="PLD phosphodiesterase" evidence="1">
    <location>
        <begin position="173"/>
        <end position="200"/>
    </location>
</feature>
<proteinExistence type="predicted"/>
<dbReference type="Pfam" id="PF13091">
    <property type="entry name" value="PLDc_2"/>
    <property type="match status" value="2"/>
</dbReference>
<dbReference type="GO" id="GO:0032049">
    <property type="term" value="P:cardiolipin biosynthetic process"/>
    <property type="evidence" value="ECO:0007669"/>
    <property type="project" value="UniProtKB-ARBA"/>
</dbReference>
<dbReference type="PROSITE" id="PS50035">
    <property type="entry name" value="PLD"/>
    <property type="match status" value="2"/>
</dbReference>
<dbReference type="PANTHER" id="PTHR21248:SF12">
    <property type="entry name" value="CARDIOLIPIN SYNTHASE C"/>
    <property type="match status" value="1"/>
</dbReference>
<sequence length="512" mass="57902">MMVRRGSKRLARLRNRLLTLLGYVPLRDLAKARSAREAQTVESPVMAGPETSPLDLTLLGASRPDQCGALPLYDGVDAMVARLALIRSAKHCIDVQYYLFRHDEVGKLLIWQLLEAADRGVRIRLLLDDTTGMRQDAELRALSSHPQISVRLFNPARLRRWRSLSLLSDFARLNHRMHNKSLSVDGLLAIVGGRNIGREYFGADTELEFGDLDCLLTGPVVQQVSTQFNAFWDGPDTFGIETIRPEDDLGLAALQDDIERARPRLDHSPYLERLASSSLLHALSNRDLGWYWGPASVLSDPAHKARQDSQRDWLIMALAQRMRMVKKQLVIISPYFVPSRAGLELLTSLRNRGVAIRVITNSLAATDVPLVHGKYRGYRRALLQAGVEIYELKSQVRRRHRVWRGSRASLHAKSFVFDDAGLFVGSFNFDPRSAWLNTEMGVMLETPALVANLDQVLSGILARQAYQLIWDAEGMGWRDPQTARVWRREPEAGVWRRLLVTVLAWLPIEKLL</sequence>
<dbReference type="EMBL" id="CP071504">
    <property type="protein sequence ID" value="QSX28870.1"/>
    <property type="molecule type" value="Genomic_DNA"/>
</dbReference>
<evidence type="ECO:0000259" key="1">
    <source>
        <dbReference type="PROSITE" id="PS50035"/>
    </source>
</evidence>